<sequence>MSVDSVVSLICLLKREIHLAGSFGRTIIFFAVRGLQGKTSSVYFAPTALHRRCNTEVDE</sequence>
<dbReference type="EMBL" id="QFOH01000002">
    <property type="protein sequence ID" value="PZP26377.1"/>
    <property type="molecule type" value="Genomic_DNA"/>
</dbReference>
<proteinExistence type="predicted"/>
<gene>
    <name evidence="1" type="ORF">DI599_01815</name>
</gene>
<name>A0A2W5DBA4_9PSED</name>
<comment type="caution">
    <text evidence="1">The sequence shown here is derived from an EMBL/GenBank/DDBJ whole genome shotgun (WGS) entry which is preliminary data.</text>
</comment>
<reference evidence="1 2" key="1">
    <citation type="submission" date="2017-08" db="EMBL/GenBank/DDBJ databases">
        <title>Infants hospitalized years apart are colonized by the same room-sourced microbial strains.</title>
        <authorList>
            <person name="Brooks B."/>
            <person name="Olm M.R."/>
            <person name="Firek B.A."/>
            <person name="Baker R."/>
            <person name="Thomas B.C."/>
            <person name="Morowitz M.J."/>
            <person name="Banfield J.F."/>
        </authorList>
    </citation>
    <scope>NUCLEOTIDE SEQUENCE [LARGE SCALE GENOMIC DNA]</scope>
    <source>
        <strain evidence="1">S2_009_000_R2_77</strain>
    </source>
</reference>
<dbReference type="AlphaFoldDB" id="A0A2W5DBA4"/>
<evidence type="ECO:0000313" key="2">
    <source>
        <dbReference type="Proteomes" id="UP000249198"/>
    </source>
</evidence>
<accession>A0A2W5DBA4</accession>
<evidence type="ECO:0000313" key="1">
    <source>
        <dbReference type="EMBL" id="PZP26377.1"/>
    </source>
</evidence>
<organism evidence="1 2">
    <name type="scientific">Pseudomonas kuykendallii</name>
    <dbReference type="NCBI Taxonomy" id="1007099"/>
    <lineage>
        <taxon>Bacteria</taxon>
        <taxon>Pseudomonadati</taxon>
        <taxon>Pseudomonadota</taxon>
        <taxon>Gammaproteobacteria</taxon>
        <taxon>Pseudomonadales</taxon>
        <taxon>Pseudomonadaceae</taxon>
        <taxon>Pseudomonas</taxon>
    </lineage>
</organism>
<dbReference type="Proteomes" id="UP000249198">
    <property type="component" value="Unassembled WGS sequence"/>
</dbReference>
<protein>
    <submittedName>
        <fullName evidence="1">Uncharacterized protein</fullName>
    </submittedName>
</protein>